<reference evidence="2 3" key="1">
    <citation type="submission" date="2018-11" db="EMBL/GenBank/DDBJ databases">
        <authorList>
            <person name="Lopez-Roques C."/>
            <person name="Donnadieu C."/>
            <person name="Bouchez O."/>
            <person name="Klopp C."/>
            <person name="Cabau C."/>
            <person name="Zahm M."/>
        </authorList>
    </citation>
    <scope>NUCLEOTIDE SEQUENCE [LARGE SCALE GENOMIC DNA]</scope>
    <source>
        <strain evidence="2">RS831</strain>
        <tissue evidence="2">Whole body</tissue>
    </source>
</reference>
<accession>A0A3S2MP79</accession>
<sequence>MTSHPLLSASTGDFEKPSQPSFGAKVWSRPSLPAVFLKTAFVNRQTALFSAPVLLDELSPFKGSLIFWNLDI</sequence>
<dbReference type="AlphaFoldDB" id="A0A3S2MP79"/>
<dbReference type="Proteomes" id="UP000283210">
    <property type="component" value="Chromosome 14"/>
</dbReference>
<keyword evidence="3" id="KW-1185">Reference proteome</keyword>
<gene>
    <name evidence="2" type="ORF">OJAV_G00138050</name>
</gene>
<proteinExistence type="predicted"/>
<evidence type="ECO:0000256" key="1">
    <source>
        <dbReference type="SAM" id="MobiDB-lite"/>
    </source>
</evidence>
<dbReference type="EMBL" id="CM012450">
    <property type="protein sequence ID" value="RVE63619.1"/>
    <property type="molecule type" value="Genomic_DNA"/>
</dbReference>
<evidence type="ECO:0000313" key="3">
    <source>
        <dbReference type="Proteomes" id="UP000283210"/>
    </source>
</evidence>
<evidence type="ECO:0000313" key="2">
    <source>
        <dbReference type="EMBL" id="RVE63619.1"/>
    </source>
</evidence>
<protein>
    <submittedName>
        <fullName evidence="2">Uncharacterized protein</fullName>
    </submittedName>
</protein>
<name>A0A3S2MP79_ORYJA</name>
<organism evidence="2 3">
    <name type="scientific">Oryzias javanicus</name>
    <name type="common">Javanese ricefish</name>
    <name type="synonym">Aplocheilus javanicus</name>
    <dbReference type="NCBI Taxonomy" id="123683"/>
    <lineage>
        <taxon>Eukaryota</taxon>
        <taxon>Metazoa</taxon>
        <taxon>Chordata</taxon>
        <taxon>Craniata</taxon>
        <taxon>Vertebrata</taxon>
        <taxon>Euteleostomi</taxon>
        <taxon>Actinopterygii</taxon>
        <taxon>Neopterygii</taxon>
        <taxon>Teleostei</taxon>
        <taxon>Neoteleostei</taxon>
        <taxon>Acanthomorphata</taxon>
        <taxon>Ovalentaria</taxon>
        <taxon>Atherinomorphae</taxon>
        <taxon>Beloniformes</taxon>
        <taxon>Adrianichthyidae</taxon>
        <taxon>Oryziinae</taxon>
        <taxon>Oryzias</taxon>
    </lineage>
</organism>
<reference evidence="2 3" key="2">
    <citation type="submission" date="2019-01" db="EMBL/GenBank/DDBJ databases">
        <title>A chromosome length genome reference of the Java medaka (oryzias javanicus).</title>
        <authorList>
            <person name="Herpin A."/>
            <person name="Takehana Y."/>
            <person name="Naruse K."/>
            <person name="Ansai S."/>
            <person name="Kawaguchi M."/>
        </authorList>
    </citation>
    <scope>NUCLEOTIDE SEQUENCE [LARGE SCALE GENOMIC DNA]</scope>
    <source>
        <strain evidence="2">RS831</strain>
        <tissue evidence="2">Whole body</tissue>
    </source>
</reference>
<feature type="region of interest" description="Disordered" evidence="1">
    <location>
        <begin position="1"/>
        <end position="23"/>
    </location>
</feature>
<feature type="compositionally biased region" description="Polar residues" evidence="1">
    <location>
        <begin position="1"/>
        <end position="11"/>
    </location>
</feature>